<evidence type="ECO:0000313" key="4">
    <source>
        <dbReference type="Proteomes" id="UP000253094"/>
    </source>
</evidence>
<dbReference type="Gene3D" id="3.40.190.10">
    <property type="entry name" value="Periplasmic binding protein-like II"/>
    <property type="match status" value="1"/>
</dbReference>
<dbReference type="CDD" id="cd08492">
    <property type="entry name" value="PBP2_NikA_DppA_OppA_like_15"/>
    <property type="match status" value="1"/>
</dbReference>
<dbReference type="GO" id="GO:0015833">
    <property type="term" value="P:peptide transport"/>
    <property type="evidence" value="ECO:0007669"/>
    <property type="project" value="TreeGrafter"/>
</dbReference>
<sequence length="544" mass="58111">MKSSYRPGRRGRGRVLAAWLAAVPLALAACGQAGTAETSAAGNAPRAGGTLTFGLSTDPISINPRGAGAGNDALYVSRQLVDSLTEQDPATGKLIPWLATKWEASDDARTFTFTLRDGVTFSDGSPLTAQSVKDNFDDIVRAGAKAPSSIIYFTGYKATEVVDKLTVKIEFTTPNAAFLQASSTAALGLLGPSTLARPVEERDVANVVGTGPFTLDHYTKNSEVVLKRRKGYGWAPADREHQGDAYLDSVVFKVIPEAGVRTGALQSGQIAAIGSVPPQNVQVLRSSGYTLVVRPNPGNVFSLTANESRPLLKDVRVRQALAKAINAQEVRDTVLTPDFAVATSILARTTPDWTDLSGALTFDVEAAKKLLDEAGWTPGADGVREKDGEKLSLVTTWLSNFGPNQSALELIQQQLSKIGVKLELQTYTVPELLQVYAKGTFDLAWGNLSRADGDVLRTNYSTAGNNYYRIDDAGLEDALRGQQSTADGAERAGHIQRAQKLIVEKAHSIPVFELTTILALSSKTHGITLGADSRLQQLNDAWVS</sequence>
<evidence type="ECO:0000313" key="3">
    <source>
        <dbReference type="EMBL" id="RCG30834.1"/>
    </source>
</evidence>
<evidence type="ECO:0000259" key="2">
    <source>
        <dbReference type="Pfam" id="PF00496"/>
    </source>
</evidence>
<name>A0A367FKL0_9ACTN</name>
<dbReference type="AlphaFoldDB" id="A0A367FKL0"/>
<dbReference type="InterPro" id="IPR039424">
    <property type="entry name" value="SBP_5"/>
</dbReference>
<comment type="caution">
    <text evidence="3">The sequence shown here is derived from an EMBL/GenBank/DDBJ whole genome shotgun (WGS) entry which is preliminary data.</text>
</comment>
<dbReference type="RefSeq" id="WP_114028964.1">
    <property type="nucleotide sequence ID" value="NZ_QOIL01000006.1"/>
</dbReference>
<evidence type="ECO:0000256" key="1">
    <source>
        <dbReference type="SAM" id="SignalP"/>
    </source>
</evidence>
<dbReference type="InterPro" id="IPR000914">
    <property type="entry name" value="SBP_5_dom"/>
</dbReference>
<dbReference type="InterPro" id="IPR030678">
    <property type="entry name" value="Peptide/Ni-bd"/>
</dbReference>
<reference evidence="3 4" key="1">
    <citation type="submission" date="2018-06" db="EMBL/GenBank/DDBJ databases">
        <title>Sphaerisporangium craniellae sp. nov., isolated from a marine sponge in the South China Sea.</title>
        <authorList>
            <person name="Li L."/>
        </authorList>
    </citation>
    <scope>NUCLEOTIDE SEQUENCE [LARGE SCALE GENOMIC DNA]</scope>
    <source>
        <strain evidence="3 4">CCTCC AA 208026</strain>
    </source>
</reference>
<gene>
    <name evidence="3" type="ORF">DQ384_12700</name>
</gene>
<accession>A0A367FKL0</accession>
<dbReference type="PIRSF" id="PIRSF002741">
    <property type="entry name" value="MppA"/>
    <property type="match status" value="1"/>
</dbReference>
<dbReference type="EMBL" id="QOIL01000006">
    <property type="protein sequence ID" value="RCG30834.1"/>
    <property type="molecule type" value="Genomic_DNA"/>
</dbReference>
<feature type="domain" description="Solute-binding protein family 5" evidence="2">
    <location>
        <begin position="93"/>
        <end position="456"/>
    </location>
</feature>
<dbReference type="SUPFAM" id="SSF53850">
    <property type="entry name" value="Periplasmic binding protein-like II"/>
    <property type="match status" value="1"/>
</dbReference>
<dbReference type="Pfam" id="PF00496">
    <property type="entry name" value="SBP_bac_5"/>
    <property type="match status" value="1"/>
</dbReference>
<feature type="signal peptide" evidence="1">
    <location>
        <begin position="1"/>
        <end position="28"/>
    </location>
</feature>
<keyword evidence="4" id="KW-1185">Reference proteome</keyword>
<dbReference type="GO" id="GO:0042597">
    <property type="term" value="C:periplasmic space"/>
    <property type="evidence" value="ECO:0007669"/>
    <property type="project" value="UniProtKB-ARBA"/>
</dbReference>
<dbReference type="Proteomes" id="UP000253094">
    <property type="component" value="Unassembled WGS sequence"/>
</dbReference>
<protein>
    <submittedName>
        <fullName evidence="3">ABC transporter substrate-binding protein</fullName>
    </submittedName>
</protein>
<feature type="chain" id="PRO_5016703202" evidence="1">
    <location>
        <begin position="29"/>
        <end position="544"/>
    </location>
</feature>
<proteinExistence type="predicted"/>
<dbReference type="Gene3D" id="3.10.105.10">
    <property type="entry name" value="Dipeptide-binding Protein, Domain 3"/>
    <property type="match status" value="1"/>
</dbReference>
<dbReference type="GO" id="GO:1904680">
    <property type="term" value="F:peptide transmembrane transporter activity"/>
    <property type="evidence" value="ECO:0007669"/>
    <property type="project" value="TreeGrafter"/>
</dbReference>
<organism evidence="3 4">
    <name type="scientific">Sphaerisporangium album</name>
    <dbReference type="NCBI Taxonomy" id="509200"/>
    <lineage>
        <taxon>Bacteria</taxon>
        <taxon>Bacillati</taxon>
        <taxon>Actinomycetota</taxon>
        <taxon>Actinomycetes</taxon>
        <taxon>Streptosporangiales</taxon>
        <taxon>Streptosporangiaceae</taxon>
        <taxon>Sphaerisporangium</taxon>
    </lineage>
</organism>
<dbReference type="OrthoDB" id="5240629at2"/>
<dbReference type="PROSITE" id="PS51257">
    <property type="entry name" value="PROKAR_LIPOPROTEIN"/>
    <property type="match status" value="1"/>
</dbReference>
<dbReference type="PANTHER" id="PTHR30290">
    <property type="entry name" value="PERIPLASMIC BINDING COMPONENT OF ABC TRANSPORTER"/>
    <property type="match status" value="1"/>
</dbReference>
<keyword evidence="1" id="KW-0732">Signal</keyword>
<dbReference type="GO" id="GO:0043190">
    <property type="term" value="C:ATP-binding cassette (ABC) transporter complex"/>
    <property type="evidence" value="ECO:0007669"/>
    <property type="project" value="InterPro"/>
</dbReference>